<dbReference type="InterPro" id="IPR050570">
    <property type="entry name" value="Cell_wall_metabolism_enzyme"/>
</dbReference>
<keyword evidence="2" id="KW-0812">Transmembrane</keyword>
<feature type="domain" description="M23ase beta-sheet core" evidence="3">
    <location>
        <begin position="214"/>
        <end position="308"/>
    </location>
</feature>
<sequence length="321" mass="34069">MKTRWTDSAADLASSGTRLIPHRVARRAVIAWSLAAGGVALAGGIAIGHYFGGAASAAADDISSTAPLEHHHQHVVRELGQMHASLALLDPRIERLAAQIAELRQFDQRLRAQPARRKAPVMVSARRARGGEGDEGGPGLPPRPCIKAPATQPGERGTQSEIDCMIQTLSALEHTVAQYEAARSAFPSRAPVESGRLGSSFGNRIDPFTRRFSFHSGVDLVAPPGTRILAAAGGRVVHAGRKPGYGNTVEIDHGNGFVTRYGHASKIAVRAGQLVMPLDHIANVGSTGRSTGPHLHYEVLVGGEPVNPADYFARLDADWRG</sequence>
<dbReference type="Proteomes" id="UP001596103">
    <property type="component" value="Unassembled WGS sequence"/>
</dbReference>
<feature type="region of interest" description="Disordered" evidence="1">
    <location>
        <begin position="117"/>
        <end position="143"/>
    </location>
</feature>
<dbReference type="PANTHER" id="PTHR21666">
    <property type="entry name" value="PEPTIDASE-RELATED"/>
    <property type="match status" value="1"/>
</dbReference>
<dbReference type="InterPro" id="IPR011055">
    <property type="entry name" value="Dup_hybrid_motif"/>
</dbReference>
<accession>A0ABW0J722</accession>
<proteinExistence type="predicted"/>
<gene>
    <name evidence="4" type="ORF">ACFPTO_08615</name>
</gene>
<evidence type="ECO:0000256" key="1">
    <source>
        <dbReference type="SAM" id="MobiDB-lite"/>
    </source>
</evidence>
<name>A0ABW0J722_9BURK</name>
<dbReference type="PROSITE" id="PS51318">
    <property type="entry name" value="TAT"/>
    <property type="match status" value="1"/>
</dbReference>
<keyword evidence="2" id="KW-0472">Membrane</keyword>
<dbReference type="Pfam" id="PF01551">
    <property type="entry name" value="Peptidase_M23"/>
    <property type="match status" value="1"/>
</dbReference>
<reference evidence="5" key="1">
    <citation type="journal article" date="2019" name="Int. J. Syst. Evol. Microbiol.">
        <title>The Global Catalogue of Microorganisms (GCM) 10K type strain sequencing project: providing services to taxonomists for standard genome sequencing and annotation.</title>
        <authorList>
            <consortium name="The Broad Institute Genomics Platform"/>
            <consortium name="The Broad Institute Genome Sequencing Center for Infectious Disease"/>
            <person name="Wu L."/>
            <person name="Ma J."/>
        </authorList>
    </citation>
    <scope>NUCLEOTIDE SEQUENCE [LARGE SCALE GENOMIC DNA]</scope>
    <source>
        <strain evidence="5">CCUG 56042</strain>
    </source>
</reference>
<dbReference type="EC" id="3.4.24.-" evidence="4"/>
<evidence type="ECO:0000256" key="2">
    <source>
        <dbReference type="SAM" id="Phobius"/>
    </source>
</evidence>
<dbReference type="InterPro" id="IPR016047">
    <property type="entry name" value="M23ase_b-sheet_dom"/>
</dbReference>
<keyword evidence="4" id="KW-0378">Hydrolase</keyword>
<organism evidence="4 5">
    <name type="scientific">Paraburkholderia denitrificans</name>
    <dbReference type="NCBI Taxonomy" id="694025"/>
    <lineage>
        <taxon>Bacteria</taxon>
        <taxon>Pseudomonadati</taxon>
        <taxon>Pseudomonadota</taxon>
        <taxon>Betaproteobacteria</taxon>
        <taxon>Burkholderiales</taxon>
        <taxon>Burkholderiaceae</taxon>
        <taxon>Paraburkholderia</taxon>
    </lineage>
</organism>
<dbReference type="EMBL" id="JBHSMP010000011">
    <property type="protein sequence ID" value="MFC5428859.1"/>
    <property type="molecule type" value="Genomic_DNA"/>
</dbReference>
<keyword evidence="2" id="KW-1133">Transmembrane helix</keyword>
<keyword evidence="5" id="KW-1185">Reference proteome</keyword>
<comment type="caution">
    <text evidence="4">The sequence shown here is derived from an EMBL/GenBank/DDBJ whole genome shotgun (WGS) entry which is preliminary data.</text>
</comment>
<evidence type="ECO:0000313" key="4">
    <source>
        <dbReference type="EMBL" id="MFC5428859.1"/>
    </source>
</evidence>
<feature type="transmembrane region" description="Helical" evidence="2">
    <location>
        <begin position="28"/>
        <end position="51"/>
    </location>
</feature>
<dbReference type="SUPFAM" id="SSF51261">
    <property type="entry name" value="Duplicated hybrid motif"/>
    <property type="match status" value="1"/>
</dbReference>
<evidence type="ECO:0000259" key="3">
    <source>
        <dbReference type="Pfam" id="PF01551"/>
    </source>
</evidence>
<dbReference type="InterPro" id="IPR006311">
    <property type="entry name" value="TAT_signal"/>
</dbReference>
<dbReference type="PANTHER" id="PTHR21666:SF270">
    <property type="entry name" value="MUREIN HYDROLASE ACTIVATOR ENVC"/>
    <property type="match status" value="1"/>
</dbReference>
<dbReference type="GO" id="GO:0016787">
    <property type="term" value="F:hydrolase activity"/>
    <property type="evidence" value="ECO:0007669"/>
    <property type="project" value="UniProtKB-KW"/>
</dbReference>
<evidence type="ECO:0000313" key="5">
    <source>
        <dbReference type="Proteomes" id="UP001596103"/>
    </source>
</evidence>
<dbReference type="Gene3D" id="2.70.70.10">
    <property type="entry name" value="Glucose Permease (Domain IIA)"/>
    <property type="match status" value="1"/>
</dbReference>
<protein>
    <submittedName>
        <fullName evidence="4">M23 family metallopeptidase</fullName>
        <ecNumber evidence="4">3.4.24.-</ecNumber>
    </submittedName>
</protein>
<dbReference type="CDD" id="cd12797">
    <property type="entry name" value="M23_peptidase"/>
    <property type="match status" value="1"/>
</dbReference>
<dbReference type="RefSeq" id="WP_377710836.1">
    <property type="nucleotide sequence ID" value="NZ_JBHSMP010000011.1"/>
</dbReference>